<dbReference type="AlphaFoldDB" id="A0AAJ3FXH3"/>
<feature type="region of interest" description="Disordered" evidence="1">
    <location>
        <begin position="1"/>
        <end position="20"/>
    </location>
</feature>
<dbReference type="Proteomes" id="UP000562723">
    <property type="component" value="Unassembled WGS sequence"/>
</dbReference>
<organism evidence="2 3">
    <name type="scientific">Pseudomonas brassicacearum</name>
    <dbReference type="NCBI Taxonomy" id="930166"/>
    <lineage>
        <taxon>Bacteria</taxon>
        <taxon>Pseudomonadati</taxon>
        <taxon>Pseudomonadota</taxon>
        <taxon>Gammaproteobacteria</taxon>
        <taxon>Pseudomonadales</taxon>
        <taxon>Pseudomonadaceae</taxon>
        <taxon>Pseudomonas</taxon>
    </lineage>
</organism>
<feature type="compositionally biased region" description="Basic and acidic residues" evidence="1">
    <location>
        <begin position="1"/>
        <end position="13"/>
    </location>
</feature>
<dbReference type="EMBL" id="JABFMS010000023">
    <property type="protein sequence ID" value="NUT82168.1"/>
    <property type="molecule type" value="Genomic_DNA"/>
</dbReference>
<evidence type="ECO:0000313" key="2">
    <source>
        <dbReference type="EMBL" id="NUT82168.1"/>
    </source>
</evidence>
<evidence type="ECO:0000313" key="3">
    <source>
        <dbReference type="Proteomes" id="UP000562723"/>
    </source>
</evidence>
<proteinExistence type="predicted"/>
<name>A0AAJ3FXH3_9PSED</name>
<comment type="caution">
    <text evidence="2">The sequence shown here is derived from an EMBL/GenBank/DDBJ whole genome shotgun (WGS) entry which is preliminary data.</text>
</comment>
<reference evidence="2 3" key="1">
    <citation type="journal article" date="2020" name="Front. Plant Sci.">
        <title>Isolation of Rhizosphere Bacteria That Improve Quality and Water Stress Tolerance in Greenhouse Ornamentals.</title>
        <authorList>
            <person name="Nordstedt N.P."/>
            <person name="Jones M.L."/>
        </authorList>
    </citation>
    <scope>NUCLEOTIDE SEQUENCE [LARGE SCALE GENOMIC DNA]</scope>
    <source>
        <strain evidence="2 3">C2F7</strain>
    </source>
</reference>
<gene>
    <name evidence="2" type="ORF">HNO85_14575</name>
</gene>
<evidence type="ECO:0000256" key="1">
    <source>
        <dbReference type="SAM" id="MobiDB-lite"/>
    </source>
</evidence>
<dbReference type="RefSeq" id="WP_133247178.1">
    <property type="nucleotide sequence ID" value="NZ_CP045701.2"/>
</dbReference>
<sequence>MKTENDMKDKSRQEPASSTVEVTAWGGDNNRLWAKLEVRYWWSADGRTFTAETLRYQVDPNNRNSGDVYFRVEAEGDSGWSTLTTTARQDGQWHSLTSQTSVAGNSSFADISFHYDYDVAFAPDPRLRGSVRVKRDTPYIDIEH</sequence>
<protein>
    <submittedName>
        <fullName evidence="2">Uncharacterized protein</fullName>
    </submittedName>
</protein>
<accession>A0AAJ3FXH3</accession>